<dbReference type="EMBL" id="JYNY01000372">
    <property type="protein sequence ID" value="KJJ84370.1"/>
    <property type="molecule type" value="Genomic_DNA"/>
</dbReference>
<gene>
    <name evidence="2" type="ORF">OMAG_001833</name>
</gene>
<feature type="region of interest" description="Disordered" evidence="1">
    <location>
        <begin position="57"/>
        <end position="76"/>
    </location>
</feature>
<evidence type="ECO:0000313" key="3">
    <source>
        <dbReference type="Proteomes" id="UP000033428"/>
    </source>
</evidence>
<feature type="compositionally biased region" description="Basic and acidic residues" evidence="1">
    <location>
        <begin position="57"/>
        <end position="75"/>
    </location>
</feature>
<evidence type="ECO:0000313" key="2">
    <source>
        <dbReference type="EMBL" id="KJJ84370.1"/>
    </source>
</evidence>
<evidence type="ECO:0000256" key="1">
    <source>
        <dbReference type="SAM" id="MobiDB-lite"/>
    </source>
</evidence>
<accession>A0A0F0CSE9</accession>
<name>A0A0F0CSE9_9BACT</name>
<protein>
    <submittedName>
        <fullName evidence="2">Secreted protein</fullName>
    </submittedName>
</protein>
<comment type="caution">
    <text evidence="2">The sequence shown here is derived from an EMBL/GenBank/DDBJ whole genome shotgun (WGS) entry which is preliminary data.</text>
</comment>
<reference evidence="2 3" key="1">
    <citation type="submission" date="2015-02" db="EMBL/GenBank/DDBJ databases">
        <title>Single-cell genomics of uncultivated deep-branching MTB reveals a conserved set of magnetosome genes.</title>
        <authorList>
            <person name="Kolinko S."/>
            <person name="Richter M."/>
            <person name="Glockner F.O."/>
            <person name="Brachmann A."/>
            <person name="Schuler D."/>
        </authorList>
    </citation>
    <scope>NUCLEOTIDE SEQUENCE [LARGE SCALE GENOMIC DNA]</scope>
    <source>
        <strain evidence="2">SKK-01</strain>
    </source>
</reference>
<dbReference type="AlphaFoldDB" id="A0A0F0CSE9"/>
<keyword evidence="3" id="KW-1185">Reference proteome</keyword>
<organism evidence="2 3">
    <name type="scientific">Candidatus Omnitrophus magneticus</name>
    <dbReference type="NCBI Taxonomy" id="1609969"/>
    <lineage>
        <taxon>Bacteria</taxon>
        <taxon>Pseudomonadati</taxon>
        <taxon>Candidatus Omnitrophota</taxon>
        <taxon>Candidatus Omnitrophus</taxon>
    </lineage>
</organism>
<dbReference type="Proteomes" id="UP000033428">
    <property type="component" value="Unassembled WGS sequence"/>
</dbReference>
<sequence length="329" mass="37862">MKRYAVVFIIVVCFILSFTEIVFSAEKKGFLAKLFERKESKKQTVSDVIETTSKDTAVKKEEQASPKVADNKVSVETEATQKSSAVQIEAVEKDVSKTNGTDDWGKLGAPENQTVEKYVIKRENLDKGETAGDEDSDEWFEDLSVETENPKGIEEEISNIEKLEAEIDKTDKKELPLKREDMVEVIKRRLKIFPQIIYTISGLRAKKLDTGELEYFYDMGDGKIVKLIDLDDETLYDVYVRINNEGTRLNTERLMKQIQQHNELMRQITQQQSQDQAIRQQAATLENIRQQQANQAQQQQIIRNQQQIQQQIQANQQNTPPQNTNGTRR</sequence>
<proteinExistence type="predicted"/>